<accession>A0A0G4FIP7</accession>
<dbReference type="EMBL" id="CDMY01000447">
    <property type="protein sequence ID" value="CEM13582.1"/>
    <property type="molecule type" value="Genomic_DNA"/>
</dbReference>
<evidence type="ECO:0000313" key="3">
    <source>
        <dbReference type="Proteomes" id="UP000041254"/>
    </source>
</evidence>
<name>A0A0G4FIP7_VITBC</name>
<gene>
    <name evidence="2" type="ORF">Vbra_15502</name>
</gene>
<organism evidence="2 3">
    <name type="scientific">Vitrella brassicaformis (strain CCMP3155)</name>
    <dbReference type="NCBI Taxonomy" id="1169540"/>
    <lineage>
        <taxon>Eukaryota</taxon>
        <taxon>Sar</taxon>
        <taxon>Alveolata</taxon>
        <taxon>Colpodellida</taxon>
        <taxon>Vitrellaceae</taxon>
        <taxon>Vitrella</taxon>
    </lineage>
</organism>
<feature type="region of interest" description="Disordered" evidence="1">
    <location>
        <begin position="56"/>
        <end position="113"/>
    </location>
</feature>
<evidence type="ECO:0000313" key="2">
    <source>
        <dbReference type="EMBL" id="CEM13582.1"/>
    </source>
</evidence>
<evidence type="ECO:0000256" key="1">
    <source>
        <dbReference type="SAM" id="MobiDB-lite"/>
    </source>
</evidence>
<reference evidence="2 3" key="1">
    <citation type="submission" date="2014-11" db="EMBL/GenBank/DDBJ databases">
        <authorList>
            <person name="Zhu J."/>
            <person name="Qi W."/>
            <person name="Song R."/>
        </authorList>
    </citation>
    <scope>NUCLEOTIDE SEQUENCE [LARGE SCALE GENOMIC DNA]</scope>
</reference>
<dbReference type="AlphaFoldDB" id="A0A0G4FIP7"/>
<dbReference type="InParanoid" id="A0A0G4FIP7"/>
<dbReference type="VEuPathDB" id="CryptoDB:Vbra_15502"/>
<feature type="compositionally biased region" description="Basic and acidic residues" evidence="1">
    <location>
        <begin position="91"/>
        <end position="103"/>
    </location>
</feature>
<proteinExistence type="predicted"/>
<sequence>MSWFAGEFGIVKKTSLKQATIEPERLGDDSTRRIIDVSREKSSPLALRNKLDDDLALRRDGTSPSLKVHTTREPTLGSPLTLGLNSAMDLSRSHEKEADDNKHTQRIGEICKA</sequence>
<keyword evidence="3" id="KW-1185">Reference proteome</keyword>
<dbReference type="Proteomes" id="UP000041254">
    <property type="component" value="Unassembled WGS sequence"/>
</dbReference>
<protein>
    <submittedName>
        <fullName evidence="2">Uncharacterized protein</fullName>
    </submittedName>
</protein>